<dbReference type="PANTHER" id="PTHR24178">
    <property type="entry name" value="MOLTING PROTEIN MLT-4"/>
    <property type="match status" value="1"/>
</dbReference>
<evidence type="ECO:0000313" key="4">
    <source>
        <dbReference type="WBParaSite" id="SSLN_0001666701-mRNA-1"/>
    </source>
</evidence>
<dbReference type="PROSITE" id="PS50088">
    <property type="entry name" value="ANK_REPEAT"/>
    <property type="match status" value="2"/>
</dbReference>
<name>A0A183THW1_SCHSO</name>
<keyword evidence="1" id="KW-0677">Repeat</keyword>
<proteinExistence type="predicted"/>
<dbReference type="SUPFAM" id="SSF48403">
    <property type="entry name" value="Ankyrin repeat"/>
    <property type="match status" value="1"/>
</dbReference>
<dbReference type="SMART" id="SM00248">
    <property type="entry name" value="ANK"/>
    <property type="match status" value="3"/>
</dbReference>
<feature type="repeat" description="ANK" evidence="3">
    <location>
        <begin position="105"/>
        <end position="129"/>
    </location>
</feature>
<protein>
    <submittedName>
        <fullName evidence="4">Ankyrin repeat domain-containing protein 39</fullName>
    </submittedName>
</protein>
<keyword evidence="2 3" id="KW-0040">ANK repeat</keyword>
<evidence type="ECO:0000256" key="3">
    <source>
        <dbReference type="PROSITE-ProRule" id="PRU00023"/>
    </source>
</evidence>
<dbReference type="InterPro" id="IPR036770">
    <property type="entry name" value="Ankyrin_rpt-contain_sf"/>
</dbReference>
<sequence>LRRSIDLVRALMFPHEHHEGYCPCVRSNPLAQTLDELEFERGIWNCAVYGDIRKLSSLLNSGTQVNELDNYGYTALHYAARNGRLEVCKLLLEHGADASLTTNSMKATPLHRAAYAGHLNVVKLLTQANNSGRSRLVLLRDNDGDSCLHSAAKGRQKHVYDWLAETFPELIPLQNNAGKTAEEAYFLPEARLTSSSRTE</sequence>
<organism evidence="4">
    <name type="scientific">Schistocephalus solidus</name>
    <name type="common">Tapeworm</name>
    <dbReference type="NCBI Taxonomy" id="70667"/>
    <lineage>
        <taxon>Eukaryota</taxon>
        <taxon>Metazoa</taxon>
        <taxon>Spiralia</taxon>
        <taxon>Lophotrochozoa</taxon>
        <taxon>Platyhelminthes</taxon>
        <taxon>Cestoda</taxon>
        <taxon>Eucestoda</taxon>
        <taxon>Diphyllobothriidea</taxon>
        <taxon>Diphyllobothriidae</taxon>
        <taxon>Schistocephalus</taxon>
    </lineage>
</organism>
<dbReference type="Gene3D" id="1.25.40.20">
    <property type="entry name" value="Ankyrin repeat-containing domain"/>
    <property type="match status" value="1"/>
</dbReference>
<evidence type="ECO:0000256" key="2">
    <source>
        <dbReference type="ARBA" id="ARBA00023043"/>
    </source>
</evidence>
<dbReference type="PANTHER" id="PTHR24178:SF9">
    <property type="entry name" value="ANK_REP_REGION DOMAIN-CONTAINING PROTEIN"/>
    <property type="match status" value="1"/>
</dbReference>
<dbReference type="Pfam" id="PF12796">
    <property type="entry name" value="Ank_2"/>
    <property type="match status" value="1"/>
</dbReference>
<dbReference type="InterPro" id="IPR002110">
    <property type="entry name" value="Ankyrin_rpt"/>
</dbReference>
<accession>A0A183THW1</accession>
<dbReference type="WBParaSite" id="SSLN_0001666701-mRNA-1">
    <property type="protein sequence ID" value="SSLN_0001666701-mRNA-1"/>
    <property type="gene ID" value="SSLN_0001666701"/>
</dbReference>
<dbReference type="PROSITE" id="PS50297">
    <property type="entry name" value="ANK_REP_REGION"/>
    <property type="match status" value="2"/>
</dbReference>
<reference evidence="4" key="1">
    <citation type="submission" date="2016-06" db="UniProtKB">
        <authorList>
            <consortium name="WormBaseParasite"/>
        </authorList>
    </citation>
    <scope>IDENTIFICATION</scope>
</reference>
<evidence type="ECO:0000256" key="1">
    <source>
        <dbReference type="ARBA" id="ARBA00022737"/>
    </source>
</evidence>
<dbReference type="AlphaFoldDB" id="A0A183THW1"/>
<feature type="repeat" description="ANK" evidence="3">
    <location>
        <begin position="71"/>
        <end position="103"/>
    </location>
</feature>